<evidence type="ECO:0000313" key="2">
    <source>
        <dbReference type="EMBL" id="KAK2959056.1"/>
    </source>
</evidence>
<protein>
    <recommendedName>
        <fullName evidence="4">Secreted protein</fullName>
    </recommendedName>
</protein>
<dbReference type="Proteomes" id="UP001281761">
    <property type="component" value="Unassembled WGS sequence"/>
</dbReference>
<sequence>MMDAVIRFHVKLLLCPCQRNRPITVCCARIVGTDMPTLCGVGRQARPTASSTRPSQRQCRRVRHEQPGCHPTIRTVCGQCTGNQHSSQSATVPSHTARRFSS</sequence>
<gene>
    <name evidence="2" type="ORF">BLNAU_6072</name>
</gene>
<accession>A0ABQ9Y5P5</accession>
<reference evidence="2 3" key="1">
    <citation type="journal article" date="2022" name="bioRxiv">
        <title>Genomics of Preaxostyla Flagellates Illuminates Evolutionary Transitions and the Path Towards Mitochondrial Loss.</title>
        <authorList>
            <person name="Novak L.V.F."/>
            <person name="Treitli S.C."/>
            <person name="Pyrih J."/>
            <person name="Halakuc P."/>
            <person name="Pipaliya S.V."/>
            <person name="Vacek V."/>
            <person name="Brzon O."/>
            <person name="Soukal P."/>
            <person name="Eme L."/>
            <person name="Dacks J.B."/>
            <person name="Karnkowska A."/>
            <person name="Elias M."/>
            <person name="Hampl V."/>
        </authorList>
    </citation>
    <scope>NUCLEOTIDE SEQUENCE [LARGE SCALE GENOMIC DNA]</scope>
    <source>
        <strain evidence="2">NAU3</strain>
        <tissue evidence="2">Gut</tissue>
    </source>
</reference>
<name>A0ABQ9Y5P5_9EUKA</name>
<keyword evidence="3" id="KW-1185">Reference proteome</keyword>
<feature type="region of interest" description="Disordered" evidence="1">
    <location>
        <begin position="83"/>
        <end position="102"/>
    </location>
</feature>
<proteinExistence type="predicted"/>
<feature type="region of interest" description="Disordered" evidence="1">
    <location>
        <begin position="43"/>
        <end position="64"/>
    </location>
</feature>
<feature type="compositionally biased region" description="Polar residues" evidence="1">
    <location>
        <begin position="47"/>
        <end position="57"/>
    </location>
</feature>
<evidence type="ECO:0000256" key="1">
    <source>
        <dbReference type="SAM" id="MobiDB-lite"/>
    </source>
</evidence>
<evidence type="ECO:0008006" key="4">
    <source>
        <dbReference type="Google" id="ProtNLM"/>
    </source>
</evidence>
<feature type="compositionally biased region" description="Polar residues" evidence="1">
    <location>
        <begin position="83"/>
        <end position="95"/>
    </location>
</feature>
<evidence type="ECO:0000313" key="3">
    <source>
        <dbReference type="Proteomes" id="UP001281761"/>
    </source>
</evidence>
<comment type="caution">
    <text evidence="2">The sequence shown here is derived from an EMBL/GenBank/DDBJ whole genome shotgun (WGS) entry which is preliminary data.</text>
</comment>
<organism evidence="2 3">
    <name type="scientific">Blattamonas nauphoetae</name>
    <dbReference type="NCBI Taxonomy" id="2049346"/>
    <lineage>
        <taxon>Eukaryota</taxon>
        <taxon>Metamonada</taxon>
        <taxon>Preaxostyla</taxon>
        <taxon>Oxymonadida</taxon>
        <taxon>Blattamonas</taxon>
    </lineage>
</organism>
<dbReference type="EMBL" id="JARBJD010000033">
    <property type="protein sequence ID" value="KAK2959056.1"/>
    <property type="molecule type" value="Genomic_DNA"/>
</dbReference>